<evidence type="ECO:0000256" key="5">
    <source>
        <dbReference type="HAMAP-Rule" id="MF_00014"/>
    </source>
</evidence>
<dbReference type="AlphaFoldDB" id="A0A1E2V5C2"/>
<comment type="caution">
    <text evidence="8">The sequence shown here is derived from an EMBL/GenBank/DDBJ whole genome shotgun (WGS) entry which is preliminary data.</text>
</comment>
<dbReference type="GO" id="GO:0043022">
    <property type="term" value="F:ribosome binding"/>
    <property type="evidence" value="ECO:0007669"/>
    <property type="project" value="InterPro"/>
</dbReference>
<name>A0A1E2V5C2_9GAMM</name>
<keyword evidence="2 5" id="KW-0690">Ribosome biogenesis</keyword>
<feature type="domain" description="Ribosome maturation factor RimM PRC barrel" evidence="7">
    <location>
        <begin position="103"/>
        <end position="172"/>
    </location>
</feature>
<keyword evidence="9" id="KW-1185">Reference proteome</keyword>
<evidence type="ECO:0000256" key="4">
    <source>
        <dbReference type="ARBA" id="ARBA00023186"/>
    </source>
</evidence>
<dbReference type="GO" id="GO:0005840">
    <property type="term" value="C:ribosome"/>
    <property type="evidence" value="ECO:0007669"/>
    <property type="project" value="InterPro"/>
</dbReference>
<sequence>MSDPDRESIVLGRITSTFGIKGWVKVYSYTDPITGIFDYDQWYLSRNGQVQPLEVEAGKPHGKGLIAKLKGFDTPEHAQTLAGMDILIDKQQLPDLDDGEYYWHQLKGLQVINLQQECLGRVDYLFETGANDVMVVKPSVESLDDRERLLPYLPEQVILDIDLTHDRITVDWDASF</sequence>
<dbReference type="SUPFAM" id="SSF50447">
    <property type="entry name" value="Translation proteins"/>
    <property type="match status" value="1"/>
</dbReference>
<dbReference type="NCBIfam" id="TIGR02273">
    <property type="entry name" value="16S_RimM"/>
    <property type="match status" value="1"/>
</dbReference>
<dbReference type="Pfam" id="PF01782">
    <property type="entry name" value="RimM"/>
    <property type="match status" value="1"/>
</dbReference>
<dbReference type="OrthoDB" id="9783509at2"/>
<evidence type="ECO:0000259" key="6">
    <source>
        <dbReference type="Pfam" id="PF01782"/>
    </source>
</evidence>
<dbReference type="PANTHER" id="PTHR33692">
    <property type="entry name" value="RIBOSOME MATURATION FACTOR RIMM"/>
    <property type="match status" value="1"/>
</dbReference>
<evidence type="ECO:0000256" key="3">
    <source>
        <dbReference type="ARBA" id="ARBA00022552"/>
    </source>
</evidence>
<dbReference type="InterPro" id="IPR036976">
    <property type="entry name" value="RimM_N_sf"/>
</dbReference>
<evidence type="ECO:0000256" key="1">
    <source>
        <dbReference type="ARBA" id="ARBA00022490"/>
    </source>
</evidence>
<dbReference type="Proteomes" id="UP000094291">
    <property type="component" value="Unassembled WGS sequence"/>
</dbReference>
<keyword evidence="4 5" id="KW-0143">Chaperone</keyword>
<comment type="subunit">
    <text evidence="5">Binds ribosomal protein uS19.</text>
</comment>
<reference evidence="8 9" key="1">
    <citation type="submission" date="2016-08" db="EMBL/GenBank/DDBJ databases">
        <authorList>
            <person name="Seilhamer J.J."/>
        </authorList>
    </citation>
    <scope>NUCLEOTIDE SEQUENCE [LARGE SCALE GENOMIC DNA]</scope>
    <source>
        <strain evidence="8 9">PH27A</strain>
    </source>
</reference>
<dbReference type="InterPro" id="IPR002676">
    <property type="entry name" value="RimM_N"/>
</dbReference>
<comment type="function">
    <text evidence="5">An accessory protein needed during the final step in the assembly of 30S ribosomal subunit, possibly for assembly of the head region. Essential for efficient processing of 16S rRNA. May be needed both before and after RbfA during the maturation of 16S rRNA. It has affinity for free ribosomal 30S subunits but not for 70S ribosomes.</text>
</comment>
<dbReference type="GO" id="GO:0042274">
    <property type="term" value="P:ribosomal small subunit biogenesis"/>
    <property type="evidence" value="ECO:0007669"/>
    <property type="project" value="UniProtKB-UniRule"/>
</dbReference>
<dbReference type="Gene3D" id="2.30.30.240">
    <property type="entry name" value="PRC-barrel domain"/>
    <property type="match status" value="1"/>
</dbReference>
<dbReference type="STRING" id="197479.BFW38_00125"/>
<protein>
    <recommendedName>
        <fullName evidence="5">Ribosome maturation factor RimM</fullName>
    </recommendedName>
</protein>
<comment type="domain">
    <text evidence="5">The PRC barrel domain binds ribosomal protein uS19.</text>
</comment>
<dbReference type="GO" id="GO:0005737">
    <property type="term" value="C:cytoplasm"/>
    <property type="evidence" value="ECO:0007669"/>
    <property type="project" value="UniProtKB-SubCell"/>
</dbReference>
<evidence type="ECO:0000313" key="8">
    <source>
        <dbReference type="EMBL" id="ODC02187.1"/>
    </source>
</evidence>
<dbReference type="InterPro" id="IPR011961">
    <property type="entry name" value="RimM"/>
</dbReference>
<proteinExistence type="inferred from homology"/>
<dbReference type="Gene3D" id="2.40.30.60">
    <property type="entry name" value="RimM"/>
    <property type="match status" value="1"/>
</dbReference>
<evidence type="ECO:0000259" key="7">
    <source>
        <dbReference type="Pfam" id="PF24986"/>
    </source>
</evidence>
<gene>
    <name evidence="5" type="primary">rimM</name>
    <name evidence="8" type="ORF">BFW38_00125</name>
</gene>
<dbReference type="InterPro" id="IPR009000">
    <property type="entry name" value="Transl_B-barrel_sf"/>
</dbReference>
<organism evidence="8 9">
    <name type="scientific">Terasakiispira papahanaumokuakeensis</name>
    <dbReference type="NCBI Taxonomy" id="197479"/>
    <lineage>
        <taxon>Bacteria</taxon>
        <taxon>Pseudomonadati</taxon>
        <taxon>Pseudomonadota</taxon>
        <taxon>Gammaproteobacteria</taxon>
        <taxon>Oceanospirillales</taxon>
        <taxon>Terasakiispira</taxon>
    </lineage>
</organism>
<dbReference type="SUPFAM" id="SSF50346">
    <property type="entry name" value="PRC-barrel domain"/>
    <property type="match status" value="1"/>
</dbReference>
<evidence type="ECO:0000256" key="2">
    <source>
        <dbReference type="ARBA" id="ARBA00022517"/>
    </source>
</evidence>
<dbReference type="PANTHER" id="PTHR33692:SF1">
    <property type="entry name" value="RIBOSOME MATURATION FACTOR RIMM"/>
    <property type="match status" value="1"/>
</dbReference>
<dbReference type="InterPro" id="IPR056792">
    <property type="entry name" value="PRC_RimM"/>
</dbReference>
<dbReference type="Pfam" id="PF24986">
    <property type="entry name" value="PRC_RimM"/>
    <property type="match status" value="1"/>
</dbReference>
<keyword evidence="1 5" id="KW-0963">Cytoplasm</keyword>
<feature type="domain" description="RimM N-terminal" evidence="6">
    <location>
        <begin position="11"/>
        <end position="91"/>
    </location>
</feature>
<accession>A0A1E2V5C2</accession>
<dbReference type="RefSeq" id="WP_068996571.1">
    <property type="nucleotide sequence ID" value="NZ_MDTQ01000001.1"/>
</dbReference>
<comment type="similarity">
    <text evidence="5">Belongs to the RimM family.</text>
</comment>
<dbReference type="EMBL" id="MDTQ01000001">
    <property type="protein sequence ID" value="ODC02187.1"/>
    <property type="molecule type" value="Genomic_DNA"/>
</dbReference>
<dbReference type="HAMAP" id="MF_00014">
    <property type="entry name" value="Ribosome_mat_RimM"/>
    <property type="match status" value="1"/>
</dbReference>
<dbReference type="InterPro" id="IPR011033">
    <property type="entry name" value="PRC_barrel-like_sf"/>
</dbReference>
<comment type="subcellular location">
    <subcellularLocation>
        <location evidence="5">Cytoplasm</location>
    </subcellularLocation>
</comment>
<keyword evidence="3 5" id="KW-0698">rRNA processing</keyword>
<dbReference type="GO" id="GO:0006364">
    <property type="term" value="P:rRNA processing"/>
    <property type="evidence" value="ECO:0007669"/>
    <property type="project" value="UniProtKB-UniRule"/>
</dbReference>
<evidence type="ECO:0000313" key="9">
    <source>
        <dbReference type="Proteomes" id="UP000094291"/>
    </source>
</evidence>